<keyword evidence="2" id="KW-0472">Membrane</keyword>
<feature type="transmembrane region" description="Helical" evidence="2">
    <location>
        <begin position="101"/>
        <end position="120"/>
    </location>
</feature>
<feature type="compositionally biased region" description="Gly residues" evidence="1">
    <location>
        <begin position="150"/>
        <end position="163"/>
    </location>
</feature>
<evidence type="ECO:0000256" key="1">
    <source>
        <dbReference type="SAM" id="MobiDB-lite"/>
    </source>
</evidence>
<sequence length="169" mass="18304">MSLTLNKRHGRGEGMVSSMYPRSWLDQVKTQVEHAAEVAGPMAEEARDMAATRLVDARSWAAPRLDRAAHSIEDDLAPKISAFLSETAKKVDPSPARSRKWPMMLLISGIALGVVGFVMYRKNSRWPESMRETASDPSQWMSDSPESGGTASGGTEATGGRSGGSHRTT</sequence>
<organism evidence="3 4">
    <name type="scientific">Thermostaphylospora chromogena</name>
    <dbReference type="NCBI Taxonomy" id="35622"/>
    <lineage>
        <taxon>Bacteria</taxon>
        <taxon>Bacillati</taxon>
        <taxon>Actinomycetota</taxon>
        <taxon>Actinomycetes</taxon>
        <taxon>Streptosporangiales</taxon>
        <taxon>Thermomonosporaceae</taxon>
        <taxon>Thermostaphylospora</taxon>
    </lineage>
</organism>
<feature type="compositionally biased region" description="Polar residues" evidence="1">
    <location>
        <begin position="135"/>
        <end position="145"/>
    </location>
</feature>
<name>A0A1H1CUA8_9ACTN</name>
<reference evidence="3 4" key="1">
    <citation type="submission" date="2016-10" db="EMBL/GenBank/DDBJ databases">
        <authorList>
            <person name="de Groot N.N."/>
        </authorList>
    </citation>
    <scope>NUCLEOTIDE SEQUENCE [LARGE SCALE GENOMIC DNA]</scope>
    <source>
        <strain evidence="3 4">DSM 43794</strain>
    </source>
</reference>
<dbReference type="EMBL" id="FNKK01000002">
    <property type="protein sequence ID" value="SDQ67498.1"/>
    <property type="molecule type" value="Genomic_DNA"/>
</dbReference>
<keyword evidence="4" id="KW-1185">Reference proteome</keyword>
<proteinExistence type="predicted"/>
<accession>A0A1H1CUA8</accession>
<keyword evidence="2" id="KW-0812">Transmembrane</keyword>
<keyword evidence="2" id="KW-1133">Transmembrane helix</keyword>
<feature type="region of interest" description="Disordered" evidence="1">
    <location>
        <begin position="126"/>
        <end position="169"/>
    </location>
</feature>
<gene>
    <name evidence="3" type="ORF">SAMN04489764_1637</name>
</gene>
<protein>
    <submittedName>
        <fullName evidence="3">Uncharacterized protein</fullName>
    </submittedName>
</protein>
<evidence type="ECO:0000313" key="4">
    <source>
        <dbReference type="Proteomes" id="UP000217103"/>
    </source>
</evidence>
<evidence type="ECO:0000313" key="3">
    <source>
        <dbReference type="EMBL" id="SDQ67498.1"/>
    </source>
</evidence>
<evidence type="ECO:0000256" key="2">
    <source>
        <dbReference type="SAM" id="Phobius"/>
    </source>
</evidence>
<dbReference type="AlphaFoldDB" id="A0A1H1CUA8"/>
<dbReference type="Proteomes" id="UP000217103">
    <property type="component" value="Unassembled WGS sequence"/>
</dbReference>